<keyword evidence="4" id="KW-1185">Reference proteome</keyword>
<reference evidence="3 4" key="1">
    <citation type="journal article" date="2018" name="Nat. Ecol. Evol.">
        <title>Pezizomycetes genomes reveal the molecular basis of ectomycorrhizal truffle lifestyle.</title>
        <authorList>
            <person name="Murat C."/>
            <person name="Payen T."/>
            <person name="Noel B."/>
            <person name="Kuo A."/>
            <person name="Morin E."/>
            <person name="Chen J."/>
            <person name="Kohler A."/>
            <person name="Krizsan K."/>
            <person name="Balestrini R."/>
            <person name="Da Silva C."/>
            <person name="Montanini B."/>
            <person name="Hainaut M."/>
            <person name="Levati E."/>
            <person name="Barry K.W."/>
            <person name="Belfiori B."/>
            <person name="Cichocki N."/>
            <person name="Clum A."/>
            <person name="Dockter R.B."/>
            <person name="Fauchery L."/>
            <person name="Guy J."/>
            <person name="Iotti M."/>
            <person name="Le Tacon F."/>
            <person name="Lindquist E.A."/>
            <person name="Lipzen A."/>
            <person name="Malagnac F."/>
            <person name="Mello A."/>
            <person name="Molinier V."/>
            <person name="Miyauchi S."/>
            <person name="Poulain J."/>
            <person name="Riccioni C."/>
            <person name="Rubini A."/>
            <person name="Sitrit Y."/>
            <person name="Splivallo R."/>
            <person name="Traeger S."/>
            <person name="Wang M."/>
            <person name="Zifcakova L."/>
            <person name="Wipf D."/>
            <person name="Zambonelli A."/>
            <person name="Paolocci F."/>
            <person name="Nowrousian M."/>
            <person name="Ottonello S."/>
            <person name="Baldrian P."/>
            <person name="Spatafora J.W."/>
            <person name="Henrissat B."/>
            <person name="Nagy L.G."/>
            <person name="Aury J.M."/>
            <person name="Wincker P."/>
            <person name="Grigoriev I.V."/>
            <person name="Bonfante P."/>
            <person name="Martin F.M."/>
        </authorList>
    </citation>
    <scope>NUCLEOTIDE SEQUENCE [LARGE SCALE GENOMIC DNA]</scope>
    <source>
        <strain evidence="3 4">RN42</strain>
    </source>
</reference>
<evidence type="ECO:0000313" key="4">
    <source>
        <dbReference type="Proteomes" id="UP000275078"/>
    </source>
</evidence>
<accession>A0A3N4I596</accession>
<feature type="region of interest" description="Disordered" evidence="2">
    <location>
        <begin position="1"/>
        <end position="32"/>
    </location>
</feature>
<feature type="region of interest" description="Disordered" evidence="2">
    <location>
        <begin position="108"/>
        <end position="145"/>
    </location>
</feature>
<organism evidence="3 4">
    <name type="scientific">Ascobolus immersus RN42</name>
    <dbReference type="NCBI Taxonomy" id="1160509"/>
    <lineage>
        <taxon>Eukaryota</taxon>
        <taxon>Fungi</taxon>
        <taxon>Dikarya</taxon>
        <taxon>Ascomycota</taxon>
        <taxon>Pezizomycotina</taxon>
        <taxon>Pezizomycetes</taxon>
        <taxon>Pezizales</taxon>
        <taxon>Ascobolaceae</taxon>
        <taxon>Ascobolus</taxon>
    </lineage>
</organism>
<protein>
    <submittedName>
        <fullName evidence="3">Uncharacterized protein</fullName>
    </submittedName>
</protein>
<feature type="compositionally biased region" description="Polar residues" evidence="2">
    <location>
        <begin position="128"/>
        <end position="138"/>
    </location>
</feature>
<evidence type="ECO:0000256" key="2">
    <source>
        <dbReference type="SAM" id="MobiDB-lite"/>
    </source>
</evidence>
<feature type="region of interest" description="Disordered" evidence="2">
    <location>
        <begin position="530"/>
        <end position="620"/>
    </location>
</feature>
<evidence type="ECO:0000256" key="1">
    <source>
        <dbReference type="SAM" id="Coils"/>
    </source>
</evidence>
<dbReference type="EMBL" id="ML119694">
    <property type="protein sequence ID" value="RPA79848.1"/>
    <property type="molecule type" value="Genomic_DNA"/>
</dbReference>
<feature type="compositionally biased region" description="Acidic residues" evidence="2">
    <location>
        <begin position="555"/>
        <end position="573"/>
    </location>
</feature>
<dbReference type="AlphaFoldDB" id="A0A3N4I596"/>
<feature type="region of interest" description="Disordered" evidence="2">
    <location>
        <begin position="243"/>
        <end position="268"/>
    </location>
</feature>
<feature type="compositionally biased region" description="Basic residues" evidence="2">
    <location>
        <begin position="530"/>
        <end position="546"/>
    </location>
</feature>
<dbReference type="Proteomes" id="UP000275078">
    <property type="component" value="Unassembled WGS sequence"/>
</dbReference>
<feature type="compositionally biased region" description="Low complexity" evidence="2">
    <location>
        <begin position="8"/>
        <end position="27"/>
    </location>
</feature>
<name>A0A3N4I596_ASCIM</name>
<feature type="coiled-coil region" evidence="1">
    <location>
        <begin position="454"/>
        <end position="519"/>
    </location>
</feature>
<proteinExistence type="predicted"/>
<evidence type="ECO:0000313" key="3">
    <source>
        <dbReference type="EMBL" id="RPA79848.1"/>
    </source>
</evidence>
<keyword evidence="1" id="KW-0175">Coiled coil</keyword>
<gene>
    <name evidence="3" type="ORF">BJ508DRAFT_362920</name>
</gene>
<sequence length="620" mass="70065">MATYRECSPAAKTPSVSTPTSSRSDSTIGPASTLQPNFVLPFNDFPGSTLEEYIDPECIVVNAPEEIADPYAIVIHRDFDASQFRIFSPNLKEPTFIIFRSYLDSISSASGDEEDTSSKPLEIKSREATPTSDTSSTGEAADTPPPPYFDILKSFIADDAAYILTSVGIIAEKLHLYDLYDDAFDTINDLLSSRRAGWTWYDPEKGTYWKGRVKFSPTEDITPMGSIELARLIYANTIRPAYDEGNSDDEPPYSPVDDSDIQTGHRQRKEEAILKSDGRTHLNLFMSQLASRTNDIFELTLKFISTRMQYYRYDPDFTRALKSLPQLSYDVLIRYPALPASVDSTPASMRRANFQTCWNENKKNNRPDWDEPTHPNTLDRVLEGGCPDCLGAIEKLLKKRDHCSAPIRNSWNCMCGIDIEEDHSWETKGDENCFYCTDGLEEWQKAQVGHGLTVYTLEQEAKELEEERKELEGDLVELEEGGGVWLAVDEWDEDRQEWADEVAEEAEALDEESKEMQRLGVTAAEITMKVRKRKRKMESKERKRRRLGLESDHDMDSEETSEESDDSLEDYDYYLEPANEPGKEVKNDGSGDDESAGCRGSGDDKGDIAEMDAAEIITIE</sequence>